<keyword evidence="1" id="KW-0472">Membrane</keyword>
<organism evidence="2 3">
    <name type="scientific">Tengunoibacter tsumagoiensis</name>
    <dbReference type="NCBI Taxonomy" id="2014871"/>
    <lineage>
        <taxon>Bacteria</taxon>
        <taxon>Bacillati</taxon>
        <taxon>Chloroflexota</taxon>
        <taxon>Ktedonobacteria</taxon>
        <taxon>Ktedonobacterales</taxon>
        <taxon>Dictyobacteraceae</taxon>
        <taxon>Tengunoibacter</taxon>
    </lineage>
</organism>
<keyword evidence="3" id="KW-1185">Reference proteome</keyword>
<dbReference type="AlphaFoldDB" id="A0A402A3Q1"/>
<feature type="transmembrane region" description="Helical" evidence="1">
    <location>
        <begin position="27"/>
        <end position="45"/>
    </location>
</feature>
<accession>A0A402A3Q1</accession>
<sequence>MVASVFHFTASEVELRLIPPFLPWRRAALYITGVLEFVGGLGLLLPRFQEVAGRGVAALLVAIFPANVYQTFTRKQFTGLTSTPLYHIVRWPLQGVLIWWALWCSKKS</sequence>
<evidence type="ECO:0000313" key="2">
    <source>
        <dbReference type="EMBL" id="GCE13702.1"/>
    </source>
</evidence>
<keyword evidence="1" id="KW-0812">Transmembrane</keyword>
<dbReference type="Proteomes" id="UP000287352">
    <property type="component" value="Unassembled WGS sequence"/>
</dbReference>
<comment type="caution">
    <text evidence="2">The sequence shown here is derived from an EMBL/GenBank/DDBJ whole genome shotgun (WGS) entry which is preliminary data.</text>
</comment>
<evidence type="ECO:0000313" key="3">
    <source>
        <dbReference type="Proteomes" id="UP000287352"/>
    </source>
</evidence>
<reference evidence="3" key="1">
    <citation type="submission" date="2018-12" db="EMBL/GenBank/DDBJ databases">
        <title>Tengunoibacter tsumagoiensis gen. nov., sp. nov., Dictyobacter kobayashii sp. nov., D. alpinus sp. nov., and D. joshuensis sp. nov. and description of Dictyobacteraceae fam. nov. within the order Ktedonobacterales isolated from Tengu-no-mugimeshi.</title>
        <authorList>
            <person name="Wang C.M."/>
            <person name="Zheng Y."/>
            <person name="Sakai Y."/>
            <person name="Toyoda A."/>
            <person name="Minakuchi Y."/>
            <person name="Abe K."/>
            <person name="Yokota A."/>
            <person name="Yabe S."/>
        </authorList>
    </citation>
    <scope>NUCLEOTIDE SEQUENCE [LARGE SCALE GENOMIC DNA]</scope>
    <source>
        <strain evidence="3">Uno3</strain>
    </source>
</reference>
<gene>
    <name evidence="2" type="ORF">KTT_35610</name>
</gene>
<protein>
    <submittedName>
        <fullName evidence="2">Membrane protein</fullName>
    </submittedName>
</protein>
<name>A0A402A3Q1_9CHLR</name>
<feature type="transmembrane region" description="Helical" evidence="1">
    <location>
        <begin position="52"/>
        <end position="72"/>
    </location>
</feature>
<feature type="transmembrane region" description="Helical" evidence="1">
    <location>
        <begin position="84"/>
        <end position="103"/>
    </location>
</feature>
<evidence type="ECO:0000256" key="1">
    <source>
        <dbReference type="SAM" id="Phobius"/>
    </source>
</evidence>
<proteinExistence type="predicted"/>
<dbReference type="PANTHER" id="PTHR36974:SF1">
    <property type="entry name" value="DOXX FAMILY MEMBRANE PROTEIN"/>
    <property type="match status" value="1"/>
</dbReference>
<dbReference type="EMBL" id="BIFR01000001">
    <property type="protein sequence ID" value="GCE13702.1"/>
    <property type="molecule type" value="Genomic_DNA"/>
</dbReference>
<dbReference type="PANTHER" id="PTHR36974">
    <property type="entry name" value="MEMBRANE PROTEIN-RELATED"/>
    <property type="match status" value="1"/>
</dbReference>
<keyword evidence="1" id="KW-1133">Transmembrane helix</keyword>